<protein>
    <recommendedName>
        <fullName evidence="1">HNH nuclease domain-containing protein</fullName>
    </recommendedName>
</protein>
<evidence type="ECO:0000259" key="1">
    <source>
        <dbReference type="SMART" id="SM00507"/>
    </source>
</evidence>
<dbReference type="CDD" id="cd00085">
    <property type="entry name" value="HNHc"/>
    <property type="match status" value="1"/>
</dbReference>
<gene>
    <name evidence="2" type="ORF">GEV02_06760</name>
</gene>
<dbReference type="GO" id="GO:0004519">
    <property type="term" value="F:endonuclease activity"/>
    <property type="evidence" value="ECO:0007669"/>
    <property type="project" value="InterPro"/>
</dbReference>
<dbReference type="Gene3D" id="1.10.30.50">
    <property type="match status" value="1"/>
</dbReference>
<dbReference type="GO" id="GO:0008270">
    <property type="term" value="F:zinc ion binding"/>
    <property type="evidence" value="ECO:0007669"/>
    <property type="project" value="InterPro"/>
</dbReference>
<name>A0A6A7MYJ3_9BURK</name>
<dbReference type="GO" id="GO:0000150">
    <property type="term" value="F:DNA strand exchange activity"/>
    <property type="evidence" value="ECO:0007669"/>
    <property type="project" value="InterPro"/>
</dbReference>
<dbReference type="InterPro" id="IPR003615">
    <property type="entry name" value="HNH_nuc"/>
</dbReference>
<dbReference type="GO" id="GO:0003677">
    <property type="term" value="F:DNA binding"/>
    <property type="evidence" value="ECO:0007669"/>
    <property type="project" value="InterPro"/>
</dbReference>
<feature type="domain" description="HNH nuclease" evidence="1">
    <location>
        <begin position="7"/>
        <end position="54"/>
    </location>
</feature>
<dbReference type="Pfam" id="PF07508">
    <property type="entry name" value="Recombinase"/>
    <property type="match status" value="1"/>
</dbReference>
<dbReference type="RefSeq" id="WP_152837302.1">
    <property type="nucleotide sequence ID" value="NZ_WHUG01000002.1"/>
</dbReference>
<dbReference type="EMBL" id="WHUG01000002">
    <property type="protein sequence ID" value="MQA37844.1"/>
    <property type="molecule type" value="Genomic_DNA"/>
</dbReference>
<dbReference type="SMART" id="SM00507">
    <property type="entry name" value="HNHc"/>
    <property type="match status" value="1"/>
</dbReference>
<sequence>MTATIKRVRKVKRASKCMLCDATTGLHRHHVKPRSLGGTDDPDNLITLCERHHDVAHSLDDEFSRSNLTKIGLEKAKERGVVIGNRVNLKEAGIKGGETTKAKSDAFAQRFRPIIVRLQQTGMTQQEIADQFNVMGVPTLLNGLWRQTTVSGVLNRPTYH</sequence>
<evidence type="ECO:0000313" key="2">
    <source>
        <dbReference type="EMBL" id="MQA37844.1"/>
    </source>
</evidence>
<comment type="caution">
    <text evidence="2">The sequence shown here is derived from an EMBL/GenBank/DDBJ whole genome shotgun (WGS) entry which is preliminary data.</text>
</comment>
<proteinExistence type="predicted"/>
<keyword evidence="3" id="KW-1185">Reference proteome</keyword>
<dbReference type="Pfam" id="PF01844">
    <property type="entry name" value="HNH"/>
    <property type="match status" value="1"/>
</dbReference>
<dbReference type="Proteomes" id="UP000440498">
    <property type="component" value="Unassembled WGS sequence"/>
</dbReference>
<evidence type="ECO:0000313" key="3">
    <source>
        <dbReference type="Proteomes" id="UP000440498"/>
    </source>
</evidence>
<dbReference type="InterPro" id="IPR011109">
    <property type="entry name" value="DNA_bind_recombinase_dom"/>
</dbReference>
<dbReference type="AlphaFoldDB" id="A0A6A7MYJ3"/>
<reference evidence="2 3" key="1">
    <citation type="submission" date="2019-10" db="EMBL/GenBank/DDBJ databases">
        <title>Two novel species isolated from a subtropical stream in China.</title>
        <authorList>
            <person name="Lu H."/>
        </authorList>
    </citation>
    <scope>NUCLEOTIDE SEQUENCE [LARGE SCALE GENOMIC DNA]</scope>
    <source>
        <strain evidence="2 3">FT29W</strain>
    </source>
</reference>
<organism evidence="2 3">
    <name type="scientific">Rugamonas aquatica</name>
    <dbReference type="NCBI Taxonomy" id="2743357"/>
    <lineage>
        <taxon>Bacteria</taxon>
        <taxon>Pseudomonadati</taxon>
        <taxon>Pseudomonadota</taxon>
        <taxon>Betaproteobacteria</taxon>
        <taxon>Burkholderiales</taxon>
        <taxon>Oxalobacteraceae</taxon>
        <taxon>Telluria group</taxon>
        <taxon>Rugamonas</taxon>
    </lineage>
</organism>
<dbReference type="InterPro" id="IPR002711">
    <property type="entry name" value="HNH"/>
</dbReference>
<accession>A0A6A7MYJ3</accession>